<dbReference type="STRING" id="1121291.SAMN02745134_00294"/>
<accession>A0A1W1X032</accession>
<protein>
    <submittedName>
        <fullName evidence="1">Uncharacterized protein</fullName>
    </submittedName>
</protein>
<dbReference type="Proteomes" id="UP000192468">
    <property type="component" value="Unassembled WGS sequence"/>
</dbReference>
<gene>
    <name evidence="1" type="ORF">SAMN02745134_00294</name>
</gene>
<keyword evidence="2" id="KW-1185">Reference proteome</keyword>
<reference evidence="1 2" key="1">
    <citation type="submission" date="2017-04" db="EMBL/GenBank/DDBJ databases">
        <authorList>
            <person name="Afonso C.L."/>
            <person name="Miller P.J."/>
            <person name="Scott M.A."/>
            <person name="Spackman E."/>
            <person name="Goraichik I."/>
            <person name="Dimitrov K.M."/>
            <person name="Suarez D.L."/>
            <person name="Swayne D.E."/>
        </authorList>
    </citation>
    <scope>NUCLEOTIDE SEQUENCE [LARGE SCALE GENOMIC DNA]</scope>
    <source>
        <strain evidence="1 2">DSM 12555</strain>
    </source>
</reference>
<evidence type="ECO:0000313" key="1">
    <source>
        <dbReference type="EMBL" id="SMC17319.1"/>
    </source>
</evidence>
<sequence length="75" mass="8944">MPPLILPRNTVIGDIIEFANYMMISQEGRRKRFTFAGSIYFERMKELNLYTTDEIEIKRKIEKLNLTNIFSEKLL</sequence>
<proteinExistence type="predicted"/>
<dbReference type="AlphaFoldDB" id="A0A1W1X032"/>
<dbReference type="EMBL" id="FWXH01000002">
    <property type="protein sequence ID" value="SMC17319.1"/>
    <property type="molecule type" value="Genomic_DNA"/>
</dbReference>
<evidence type="ECO:0000313" key="2">
    <source>
        <dbReference type="Proteomes" id="UP000192468"/>
    </source>
</evidence>
<name>A0A1W1X032_9CLOT</name>
<organism evidence="1 2">
    <name type="scientific">Clostridium acidisoli DSM 12555</name>
    <dbReference type="NCBI Taxonomy" id="1121291"/>
    <lineage>
        <taxon>Bacteria</taxon>
        <taxon>Bacillati</taxon>
        <taxon>Bacillota</taxon>
        <taxon>Clostridia</taxon>
        <taxon>Eubacteriales</taxon>
        <taxon>Clostridiaceae</taxon>
        <taxon>Clostridium</taxon>
    </lineage>
</organism>